<evidence type="ECO:0000259" key="3">
    <source>
        <dbReference type="PROSITE" id="PS50151"/>
    </source>
</evidence>
<accession>A0A955J309</accession>
<proteinExistence type="inferred from homology"/>
<comment type="caution">
    <text evidence="4">The sequence shown here is derived from an EMBL/GenBank/DDBJ whole genome shotgun (WGS) entry which is preliminary data.</text>
</comment>
<dbReference type="GO" id="GO:0005975">
    <property type="term" value="P:carbohydrate metabolic process"/>
    <property type="evidence" value="ECO:0007669"/>
    <property type="project" value="InterPro"/>
</dbReference>
<dbReference type="Pfam" id="PF03065">
    <property type="entry name" value="Glyco_hydro_57"/>
    <property type="match status" value="1"/>
</dbReference>
<organism evidence="4 5">
    <name type="scientific">candidate division WWE3 bacterium</name>
    <dbReference type="NCBI Taxonomy" id="2053526"/>
    <lineage>
        <taxon>Bacteria</taxon>
        <taxon>Katanobacteria</taxon>
    </lineage>
</organism>
<dbReference type="PANTHER" id="PTHR36306:SF1">
    <property type="entry name" value="ALPHA-AMYLASE-RELATED"/>
    <property type="match status" value="1"/>
</dbReference>
<comment type="similarity">
    <text evidence="1">Belongs to the glycosyl hydrolase 57 family.</text>
</comment>
<feature type="domain" description="UVR" evidence="3">
    <location>
        <begin position="423"/>
        <end position="458"/>
    </location>
</feature>
<evidence type="ECO:0000313" key="4">
    <source>
        <dbReference type="EMBL" id="MCA9308090.1"/>
    </source>
</evidence>
<dbReference type="InterPro" id="IPR004300">
    <property type="entry name" value="Glyco_hydro_57_N"/>
</dbReference>
<sequence length="526" mass="62139">MTDKVNLINLFHFYQPYDQDASMLHRIVKESYEPVFKGFLERPHSRAVFNITGCLLQRFDDDGFNHLLDMLHILLERKQIEFMGTSMYHTFLPLLPSMEIRRQIELNDIVCKKYFGELYNPKGFYPPELGVNNSVLEVVRDLGYTWIASPYVALSGDSPKQNKLYKDKASGLVCMLRNKIVSSLMLSAAVHSSKDLRTEASDLFNAGEYWFTAMDGETFGHHRVHHESFLFDVLEDPCFNTTTVSDLLNTNNYEYVDFEYRASTWTNKEQDFWLVYGNAKKSTSSNSFILWKDPSNPIHTLQWDLTNRVIDIVNQYSDKDSEKWHKARHMLDYSLASDHFWWASAKPWWSLELIELGAYRLLKVVEPIVEETAFDELHDIYRQIVDIAFDWQRSKKIHKMYEEMSTSYMREPLKMRTSLNWYNQLLLELEYEMQKSISNLDLEKAILYRDSINKIHLGTDVFDIVHVIDLLWIGRNFDWNSTYVKPFLDHDWDEFSDLVKTRLLGVSCKQDFEDWKIVGDERFMDS</sequence>
<dbReference type="GO" id="GO:0003824">
    <property type="term" value="F:catalytic activity"/>
    <property type="evidence" value="ECO:0007669"/>
    <property type="project" value="InterPro"/>
</dbReference>
<reference evidence="4" key="1">
    <citation type="submission" date="2020-04" db="EMBL/GenBank/DDBJ databases">
        <authorList>
            <person name="Zhang T."/>
        </authorList>
    </citation>
    <scope>NUCLEOTIDE SEQUENCE</scope>
    <source>
        <strain evidence="4">HKST-UBA79</strain>
    </source>
</reference>
<dbReference type="SUPFAM" id="SSF88713">
    <property type="entry name" value="Glycoside hydrolase/deacetylase"/>
    <property type="match status" value="1"/>
</dbReference>
<dbReference type="EMBL" id="JAGQNX010000031">
    <property type="protein sequence ID" value="MCA9308090.1"/>
    <property type="molecule type" value="Genomic_DNA"/>
</dbReference>
<reference evidence="4" key="2">
    <citation type="journal article" date="2021" name="Microbiome">
        <title>Successional dynamics and alternative stable states in a saline activated sludge microbial community over 9 years.</title>
        <authorList>
            <person name="Wang Y."/>
            <person name="Ye J."/>
            <person name="Ju F."/>
            <person name="Liu L."/>
            <person name="Boyd J.A."/>
            <person name="Deng Y."/>
            <person name="Parks D.H."/>
            <person name="Jiang X."/>
            <person name="Yin X."/>
            <person name="Woodcroft B.J."/>
            <person name="Tyson G.W."/>
            <person name="Hugenholtz P."/>
            <person name="Polz M.F."/>
            <person name="Zhang T."/>
        </authorList>
    </citation>
    <scope>NUCLEOTIDE SEQUENCE</scope>
    <source>
        <strain evidence="4">HKST-UBA79</strain>
    </source>
</reference>
<gene>
    <name evidence="4" type="ORF">KC980_01125</name>
</gene>
<dbReference type="AlphaFoldDB" id="A0A955J309"/>
<dbReference type="InterPro" id="IPR011330">
    <property type="entry name" value="Glyco_hydro/deAcase_b/a-brl"/>
</dbReference>
<evidence type="ECO:0000313" key="5">
    <source>
        <dbReference type="Proteomes" id="UP000740557"/>
    </source>
</evidence>
<dbReference type="Gene3D" id="3.20.110.20">
    <property type="match status" value="1"/>
</dbReference>
<evidence type="ECO:0000256" key="1">
    <source>
        <dbReference type="ARBA" id="ARBA00006821"/>
    </source>
</evidence>
<dbReference type="InterPro" id="IPR052046">
    <property type="entry name" value="GH57_Enzymes"/>
</dbReference>
<evidence type="ECO:0000256" key="2">
    <source>
        <dbReference type="ARBA" id="ARBA00023277"/>
    </source>
</evidence>
<dbReference type="PANTHER" id="PTHR36306">
    <property type="entry name" value="ALPHA-AMYLASE-RELATED-RELATED"/>
    <property type="match status" value="1"/>
</dbReference>
<name>A0A955J309_UNCKA</name>
<dbReference type="Proteomes" id="UP000740557">
    <property type="component" value="Unassembled WGS sequence"/>
</dbReference>
<dbReference type="PROSITE" id="PS50151">
    <property type="entry name" value="UVR"/>
    <property type="match status" value="1"/>
</dbReference>
<dbReference type="Pfam" id="PF02151">
    <property type="entry name" value="UVR"/>
    <property type="match status" value="1"/>
</dbReference>
<protein>
    <submittedName>
        <fullName evidence="4">UvrB/UvrC motif-containing protein</fullName>
    </submittedName>
</protein>
<keyword evidence="2" id="KW-0119">Carbohydrate metabolism</keyword>
<dbReference type="InterPro" id="IPR001943">
    <property type="entry name" value="UVR_dom"/>
</dbReference>